<dbReference type="InterPro" id="IPR003593">
    <property type="entry name" value="AAA+_ATPase"/>
</dbReference>
<evidence type="ECO:0000313" key="9">
    <source>
        <dbReference type="EMBL" id="UQK58920.1"/>
    </source>
</evidence>
<keyword evidence="5" id="KW-0547">Nucleotide-binding</keyword>
<dbReference type="GO" id="GO:0005524">
    <property type="term" value="F:ATP binding"/>
    <property type="evidence" value="ECO:0007669"/>
    <property type="project" value="UniProtKB-KW"/>
</dbReference>
<dbReference type="PANTHER" id="PTHR43297:SF2">
    <property type="entry name" value="DIPEPTIDE TRANSPORT ATP-BINDING PROTEIN DPPD"/>
    <property type="match status" value="1"/>
</dbReference>
<dbReference type="Gene3D" id="3.40.50.300">
    <property type="entry name" value="P-loop containing nucleotide triphosphate hydrolases"/>
    <property type="match status" value="1"/>
</dbReference>
<keyword evidence="7" id="KW-0472">Membrane</keyword>
<dbReference type="GO" id="GO:0015833">
    <property type="term" value="P:peptide transport"/>
    <property type="evidence" value="ECO:0007669"/>
    <property type="project" value="InterPro"/>
</dbReference>
<keyword evidence="10" id="KW-1185">Reference proteome</keyword>
<dbReference type="KEGG" id="fms:M1R53_06680"/>
<evidence type="ECO:0000256" key="3">
    <source>
        <dbReference type="ARBA" id="ARBA00022448"/>
    </source>
</evidence>
<dbReference type="FunFam" id="3.40.50.300:FF:000016">
    <property type="entry name" value="Oligopeptide ABC transporter ATP-binding component"/>
    <property type="match status" value="1"/>
</dbReference>
<reference evidence="9" key="1">
    <citation type="submission" date="2022-04" db="EMBL/GenBank/DDBJ databases">
        <title>Complete genome sequences of Ezakiella coagulans and Fenollaria massiliensis.</title>
        <authorList>
            <person name="France M.T."/>
            <person name="Clifford J."/>
            <person name="Narina S."/>
            <person name="Rutt L."/>
            <person name="Ravel J."/>
        </authorList>
    </citation>
    <scope>NUCLEOTIDE SEQUENCE</scope>
    <source>
        <strain evidence="9">C0061C2</strain>
    </source>
</reference>
<dbReference type="GO" id="GO:0005886">
    <property type="term" value="C:plasma membrane"/>
    <property type="evidence" value="ECO:0007669"/>
    <property type="project" value="UniProtKB-SubCell"/>
</dbReference>
<evidence type="ECO:0000313" key="10">
    <source>
        <dbReference type="Proteomes" id="UP000831151"/>
    </source>
</evidence>
<comment type="similarity">
    <text evidence="2">Belongs to the ABC transporter superfamily.</text>
</comment>
<dbReference type="AlphaFoldDB" id="A0A9E7DJ38"/>
<feature type="domain" description="ABC transporter" evidence="8">
    <location>
        <begin position="9"/>
        <end position="256"/>
    </location>
</feature>
<dbReference type="GO" id="GO:0016887">
    <property type="term" value="F:ATP hydrolysis activity"/>
    <property type="evidence" value="ECO:0007669"/>
    <property type="project" value="InterPro"/>
</dbReference>
<dbReference type="Pfam" id="PF00005">
    <property type="entry name" value="ABC_tran"/>
    <property type="match status" value="1"/>
</dbReference>
<protein>
    <submittedName>
        <fullName evidence="9">ABC transporter ATP-binding protein</fullName>
    </submittedName>
</protein>
<dbReference type="RefSeq" id="WP_249242462.1">
    <property type="nucleotide sequence ID" value="NZ_CP096649.1"/>
</dbReference>
<dbReference type="InterPro" id="IPR003439">
    <property type="entry name" value="ABC_transporter-like_ATP-bd"/>
</dbReference>
<organism evidence="9 10">
    <name type="scientific">Fenollaria massiliensis</name>
    <dbReference type="NCBI Taxonomy" id="938288"/>
    <lineage>
        <taxon>Bacteria</taxon>
        <taxon>Bacillati</taxon>
        <taxon>Bacillota</taxon>
        <taxon>Clostridia</taxon>
        <taxon>Eubacteriales</taxon>
        <taxon>Fenollaria</taxon>
    </lineage>
</organism>
<dbReference type="Pfam" id="PF08352">
    <property type="entry name" value="oligo_HPY"/>
    <property type="match status" value="1"/>
</dbReference>
<evidence type="ECO:0000256" key="4">
    <source>
        <dbReference type="ARBA" id="ARBA00022475"/>
    </source>
</evidence>
<name>A0A9E7DJ38_9FIRM</name>
<keyword evidence="3" id="KW-0813">Transport</keyword>
<dbReference type="PROSITE" id="PS00211">
    <property type="entry name" value="ABC_TRANSPORTER_1"/>
    <property type="match status" value="1"/>
</dbReference>
<comment type="subcellular location">
    <subcellularLocation>
        <location evidence="1">Cell membrane</location>
        <topology evidence="1">Peripheral membrane protein</topology>
    </subcellularLocation>
</comment>
<dbReference type="InterPro" id="IPR013563">
    <property type="entry name" value="Oligopep_ABC_C"/>
</dbReference>
<dbReference type="SMART" id="SM00382">
    <property type="entry name" value="AAA"/>
    <property type="match status" value="1"/>
</dbReference>
<sequence>MEKGNLLNIRDLSVEFNTDSGVVKAVNGMNLSLNKKETLGLVGETGAGKTTTALAILNLVPDPPGIITSGEIEFEGNDILQTKEKDMRKIRGEKISMIFQDPMTSLNPVMTIGKQIEEVLALHTKLDKNGRREKTLEMLDLVGIRRERVNDYPHQLSGGMKQRIVIAMALACNPEIIIADEPTTALDVTIQAQVMELMKDLKSKFDTSIIMITHDLGVIAEIADKVAVVYAGEVVESGTTKDIYTDKKHPYTVGLFSSIPKLTGDVERLQVIPGMTPDPTDLPCGCKFHPRCTKCMEMCKTENPPVYEVSPGHYVKCFLYKDAAMGVEGEAHTENESEEK</sequence>
<dbReference type="InterPro" id="IPR050388">
    <property type="entry name" value="ABC_Ni/Peptide_Import"/>
</dbReference>
<evidence type="ECO:0000259" key="8">
    <source>
        <dbReference type="PROSITE" id="PS50893"/>
    </source>
</evidence>
<evidence type="ECO:0000256" key="7">
    <source>
        <dbReference type="ARBA" id="ARBA00023136"/>
    </source>
</evidence>
<evidence type="ECO:0000256" key="2">
    <source>
        <dbReference type="ARBA" id="ARBA00005417"/>
    </source>
</evidence>
<gene>
    <name evidence="9" type="ORF">M1R53_06680</name>
</gene>
<dbReference type="SUPFAM" id="SSF52540">
    <property type="entry name" value="P-loop containing nucleoside triphosphate hydrolases"/>
    <property type="match status" value="1"/>
</dbReference>
<keyword evidence="6 9" id="KW-0067">ATP-binding</keyword>
<dbReference type="NCBIfam" id="TIGR01727">
    <property type="entry name" value="oligo_HPY"/>
    <property type="match status" value="1"/>
</dbReference>
<dbReference type="InterPro" id="IPR017871">
    <property type="entry name" value="ABC_transporter-like_CS"/>
</dbReference>
<proteinExistence type="inferred from homology"/>
<dbReference type="CDD" id="cd03257">
    <property type="entry name" value="ABC_NikE_OppD_transporters"/>
    <property type="match status" value="1"/>
</dbReference>
<keyword evidence="4" id="KW-1003">Cell membrane</keyword>
<dbReference type="PROSITE" id="PS50893">
    <property type="entry name" value="ABC_TRANSPORTER_2"/>
    <property type="match status" value="1"/>
</dbReference>
<evidence type="ECO:0000256" key="1">
    <source>
        <dbReference type="ARBA" id="ARBA00004202"/>
    </source>
</evidence>
<dbReference type="PANTHER" id="PTHR43297">
    <property type="entry name" value="OLIGOPEPTIDE TRANSPORT ATP-BINDING PROTEIN APPD"/>
    <property type="match status" value="1"/>
</dbReference>
<evidence type="ECO:0000256" key="5">
    <source>
        <dbReference type="ARBA" id="ARBA00022741"/>
    </source>
</evidence>
<dbReference type="EMBL" id="CP096649">
    <property type="protein sequence ID" value="UQK58920.1"/>
    <property type="molecule type" value="Genomic_DNA"/>
</dbReference>
<accession>A0A9E7DJ38</accession>
<evidence type="ECO:0000256" key="6">
    <source>
        <dbReference type="ARBA" id="ARBA00022840"/>
    </source>
</evidence>
<dbReference type="Proteomes" id="UP000831151">
    <property type="component" value="Chromosome"/>
</dbReference>
<dbReference type="InterPro" id="IPR027417">
    <property type="entry name" value="P-loop_NTPase"/>
</dbReference>